<accession>A0A2T3HGV8</accession>
<sequence>MEREQIWNLLEIIEQQVSSSILGGREDDYEELERLGYIHIDRSSIQHAASLTPAGEAYLSELRHAGT</sequence>
<organism evidence="1 2">
    <name type="scientific">Pedobacter yulinensis</name>
    <dbReference type="NCBI Taxonomy" id="2126353"/>
    <lineage>
        <taxon>Bacteria</taxon>
        <taxon>Pseudomonadati</taxon>
        <taxon>Bacteroidota</taxon>
        <taxon>Sphingobacteriia</taxon>
        <taxon>Sphingobacteriales</taxon>
        <taxon>Sphingobacteriaceae</taxon>
        <taxon>Pedobacter</taxon>
    </lineage>
</organism>
<comment type="caution">
    <text evidence="1">The sequence shown here is derived from an EMBL/GenBank/DDBJ whole genome shotgun (WGS) entry which is preliminary data.</text>
</comment>
<reference evidence="1 2" key="1">
    <citation type="submission" date="2018-03" db="EMBL/GenBank/DDBJ databases">
        <authorList>
            <person name="Keele B.F."/>
        </authorList>
    </citation>
    <scope>NUCLEOTIDE SEQUENCE [LARGE SCALE GENOMIC DNA]</scope>
    <source>
        <strain evidence="1 2">YL28-9</strain>
    </source>
</reference>
<proteinExistence type="predicted"/>
<protein>
    <submittedName>
        <fullName evidence="1">Uncharacterized protein</fullName>
    </submittedName>
</protein>
<dbReference type="RefSeq" id="WP_107217624.1">
    <property type="nucleotide sequence ID" value="NZ_KZ686273.1"/>
</dbReference>
<keyword evidence="2" id="KW-1185">Reference proteome</keyword>
<dbReference type="AlphaFoldDB" id="A0A2T3HGV8"/>
<dbReference type="Proteomes" id="UP000240912">
    <property type="component" value="Unassembled WGS sequence"/>
</dbReference>
<name>A0A2T3HGV8_9SPHI</name>
<evidence type="ECO:0000313" key="1">
    <source>
        <dbReference type="EMBL" id="PST81684.1"/>
    </source>
</evidence>
<evidence type="ECO:0000313" key="2">
    <source>
        <dbReference type="Proteomes" id="UP000240912"/>
    </source>
</evidence>
<dbReference type="EMBL" id="PYLS01000009">
    <property type="protein sequence ID" value="PST81684.1"/>
    <property type="molecule type" value="Genomic_DNA"/>
</dbReference>
<gene>
    <name evidence="1" type="ORF">C7T94_18905</name>
</gene>
<dbReference type="OrthoDB" id="771249at2"/>